<evidence type="ECO:0000313" key="3">
    <source>
        <dbReference type="Proteomes" id="UP000237441"/>
    </source>
</evidence>
<feature type="compositionally biased region" description="Polar residues" evidence="1">
    <location>
        <begin position="105"/>
        <end position="121"/>
    </location>
</feature>
<name>A0A2S7YPV2_BEABA</name>
<dbReference type="Proteomes" id="UP000237441">
    <property type="component" value="Unassembled WGS sequence"/>
</dbReference>
<accession>A0A2S7YPV2</accession>
<feature type="region of interest" description="Disordered" evidence="1">
    <location>
        <begin position="455"/>
        <end position="546"/>
    </location>
</feature>
<dbReference type="EMBL" id="JRHA01000010">
    <property type="protein sequence ID" value="PQK18029.1"/>
    <property type="molecule type" value="Genomic_DNA"/>
</dbReference>
<feature type="region of interest" description="Disordered" evidence="1">
    <location>
        <begin position="105"/>
        <end position="126"/>
    </location>
</feature>
<evidence type="ECO:0000256" key="1">
    <source>
        <dbReference type="SAM" id="MobiDB-lite"/>
    </source>
</evidence>
<dbReference type="OrthoDB" id="10677123at2759"/>
<feature type="compositionally biased region" description="Basic and acidic residues" evidence="1">
    <location>
        <begin position="867"/>
        <end position="877"/>
    </location>
</feature>
<evidence type="ECO:0000313" key="2">
    <source>
        <dbReference type="EMBL" id="PQK18029.1"/>
    </source>
</evidence>
<feature type="compositionally biased region" description="Low complexity" evidence="1">
    <location>
        <begin position="818"/>
        <end position="827"/>
    </location>
</feature>
<protein>
    <submittedName>
        <fullName evidence="2">Uncharacterized protein</fullName>
    </submittedName>
</protein>
<feature type="compositionally biased region" description="Polar residues" evidence="1">
    <location>
        <begin position="458"/>
        <end position="497"/>
    </location>
</feature>
<comment type="caution">
    <text evidence="2">The sequence shown here is derived from an EMBL/GenBank/DDBJ whole genome shotgun (WGS) entry which is preliminary data.</text>
</comment>
<feature type="region of interest" description="Disordered" evidence="1">
    <location>
        <begin position="605"/>
        <end position="646"/>
    </location>
</feature>
<organism evidence="2 3">
    <name type="scientific">Beauveria bassiana</name>
    <name type="common">White muscardine disease fungus</name>
    <name type="synonym">Tritirachium shiotae</name>
    <dbReference type="NCBI Taxonomy" id="176275"/>
    <lineage>
        <taxon>Eukaryota</taxon>
        <taxon>Fungi</taxon>
        <taxon>Dikarya</taxon>
        <taxon>Ascomycota</taxon>
        <taxon>Pezizomycotina</taxon>
        <taxon>Sordariomycetes</taxon>
        <taxon>Hypocreomycetidae</taxon>
        <taxon>Hypocreales</taxon>
        <taxon>Cordycipitaceae</taxon>
        <taxon>Beauveria</taxon>
    </lineage>
</organism>
<reference evidence="2 3" key="1">
    <citation type="submission" date="2016-07" db="EMBL/GenBank/DDBJ databases">
        <title>Comparative genomics of the entomopathogenic fungus Beauveria bassiana.</title>
        <authorList>
            <person name="Valero Jimenez C.A."/>
            <person name="Zwaan B.J."/>
            <person name="Van Kan J.A."/>
            <person name="Takken W."/>
            <person name="Debets A.J."/>
            <person name="Schoustra S.E."/>
            <person name="Koenraadt C.J."/>
        </authorList>
    </citation>
    <scope>NUCLEOTIDE SEQUENCE [LARGE SCALE GENOMIC DNA]</scope>
    <source>
        <strain evidence="2 3">ARSEF 8028</strain>
    </source>
</reference>
<feature type="compositionally biased region" description="Low complexity" evidence="1">
    <location>
        <begin position="689"/>
        <end position="700"/>
    </location>
</feature>
<sequence>MASLPLSSLPSGSLHLDAFRGLNYSLGRGLSENDFILTTIRRCGEHEVEDRINIWILSRRNGGVYVSASCTGTQCCPCAPQGDMRYLLFNNGDWLKGDNERELISQSDEPCSGEQETSSLDGSDRTLVGSVPCGGGQETGALTESASSHSVVPACEIGRTSEYSTKALRSIQLMSHKRPAEGDSLIIAKILSGLTRILLSKSDYSSDAIKTAWEGNKETSSLLDLWDHTASSKADVMSVIMVTEKRTMKSRGEADYLYWLGKIMVGCLVYAQTKGELLPKNYSKENRFIKWARRLPKLLRLIQVAGITGLLVLTAIGNSFCNFRELGRTPESSLDNVLKAEWANLRPKLSYLYHRLRGTPVFNQEVAIFNPIAFCCRYLQLQREESMDYGAMCQTFGASDWVKAKSDVFERKTIGELLAPQEDPGLDLSSYRASDKDSKEWKELVAAVEKLVVDEETQPTSAAERQTPPSQQGTTSCGPSYNTGHILSTSHDCTSPHTRSEYREDNSSILEEPDASADDAAGLGGADPRQNGSGNLVPDHDSADQSAACIRETDAVVPIEGPLFIPFQTSIDNSYVSNVGRQQIHGTPSAVSPSSPLPICRTAARQKRPQARGNAVPFSRPQFDPVHDAASPYHSEGATSGQRTTAGPLSQQFHADLRLSPVALDQFALENPTAETGLFAGRLGPRGSSYQAYSSSQASGQPPPAGVVQNLPREVTSLSLVDPAPDASVQMLSYRAVRDPNALASATSQTCPLYHDGDSGYGGSAMSSQSLMATSAMLIPFGDRETTDSGSRSVSLCGPERPNNVPAWPIGGHRTALPDEAPLPAAATGSNSTTRHLPVLDSTSDKAAADIPPVGTDRRPHTAGQKRSAESEGSDHRLSRKRHNPPTMDAEHEHNTDLHSPVPESTHLNDSIWELGASSEHQTDRTLAIEETPGLGVFASSRTAYNDNRDNGESNASNDFSALVSVDSFATVPNAPVEVDHTHYVSNVQTYGVGWGPLDWADSSGQQAEPDFTLCPADLDLATQNMQSYGVSWGPLDWADSSGQQAEPDFTLCPADLDLATQNMQSYDVGWCSKSSVGDGGQQAVPDVFEPNLTGSDTGENAQS</sequence>
<feature type="region of interest" description="Disordered" evidence="1">
    <location>
        <begin position="1076"/>
        <end position="1104"/>
    </location>
</feature>
<dbReference type="AlphaFoldDB" id="A0A2S7YPV2"/>
<feature type="compositionally biased region" description="Polar residues" evidence="1">
    <location>
        <begin position="1093"/>
        <end position="1104"/>
    </location>
</feature>
<gene>
    <name evidence="2" type="ORF">BB8028_0010g00210</name>
</gene>
<feature type="compositionally biased region" description="Polar residues" evidence="1">
    <location>
        <begin position="637"/>
        <end position="646"/>
    </location>
</feature>
<feature type="region of interest" description="Disordered" evidence="1">
    <location>
        <begin position="782"/>
        <end position="906"/>
    </location>
</feature>
<feature type="region of interest" description="Disordered" evidence="1">
    <location>
        <begin position="689"/>
        <end position="709"/>
    </location>
</feature>
<proteinExistence type="predicted"/>